<reference evidence="8 9" key="1">
    <citation type="journal article" date="2012" name="Proc. Natl. Acad. Sci. U.S.A.">
        <title>Gain and loss of multiple functionally related, horizontally transferred genes in the reduced genomes of two microsporidian parasites.</title>
        <authorList>
            <person name="Pombert J.-F."/>
            <person name="Selman M."/>
            <person name="Burki F."/>
            <person name="Bardell F.T."/>
            <person name="Farinelli L."/>
            <person name="Solter L.F."/>
            <person name="Whitman D.W."/>
            <person name="Weiss L.M."/>
            <person name="Corradi N."/>
            <person name="Keeling P.J."/>
        </authorList>
    </citation>
    <scope>NUCLEOTIDE SEQUENCE [LARGE SCALE GENOMIC DNA]</scope>
    <source>
        <strain evidence="8 9">SJ-2008</strain>
    </source>
</reference>
<dbReference type="GeneID" id="20564776"/>
<dbReference type="AlphaFoldDB" id="I6ZLG8"/>
<feature type="domain" description="Major facilitator superfamily associated" evidence="7">
    <location>
        <begin position="283"/>
        <end position="391"/>
    </location>
</feature>
<comment type="subcellular location">
    <subcellularLocation>
        <location evidence="1">Membrane</location>
        <topology evidence="1">Multi-pass membrane protein</topology>
    </subcellularLocation>
</comment>
<keyword evidence="4 6" id="KW-1133">Transmembrane helix</keyword>
<dbReference type="SUPFAM" id="SSF103473">
    <property type="entry name" value="MFS general substrate transporter"/>
    <property type="match status" value="1"/>
</dbReference>
<feature type="transmembrane region" description="Helical" evidence="6">
    <location>
        <begin position="77"/>
        <end position="95"/>
    </location>
</feature>
<feature type="transmembrane region" description="Helical" evidence="6">
    <location>
        <begin position="225"/>
        <end position="248"/>
    </location>
</feature>
<dbReference type="InterPro" id="IPR024989">
    <property type="entry name" value="MFS_assoc_dom"/>
</dbReference>
<dbReference type="Gene3D" id="1.20.1250.20">
    <property type="entry name" value="MFS general substrate transporter like domains"/>
    <property type="match status" value="2"/>
</dbReference>
<evidence type="ECO:0000256" key="5">
    <source>
        <dbReference type="ARBA" id="ARBA00023136"/>
    </source>
</evidence>
<comment type="similarity">
    <text evidence="2">Belongs to the major facilitator superfamily. MFSD6 family.</text>
</comment>
<feature type="transmembrane region" description="Helical" evidence="6">
    <location>
        <begin position="101"/>
        <end position="124"/>
    </location>
</feature>
<gene>
    <name evidence="8" type="ordered locus">EROM_111770</name>
</gene>
<dbReference type="InterPro" id="IPR051717">
    <property type="entry name" value="MFS_MFSD6"/>
</dbReference>
<evidence type="ECO:0000256" key="4">
    <source>
        <dbReference type="ARBA" id="ARBA00022989"/>
    </source>
</evidence>
<feature type="transmembrane region" description="Helical" evidence="6">
    <location>
        <begin position="419"/>
        <end position="441"/>
    </location>
</feature>
<dbReference type="InterPro" id="IPR036259">
    <property type="entry name" value="MFS_trans_sf"/>
</dbReference>
<evidence type="ECO:0000313" key="9">
    <source>
        <dbReference type="Proteomes" id="UP000010094"/>
    </source>
</evidence>
<dbReference type="PANTHER" id="PTHR16172:SF41">
    <property type="entry name" value="MAJOR FACILITATOR SUPERFAMILY DOMAIN-CONTAINING PROTEIN 6-LIKE"/>
    <property type="match status" value="1"/>
</dbReference>
<keyword evidence="3 6" id="KW-0812">Transmembrane</keyword>
<evidence type="ECO:0000259" key="7">
    <source>
        <dbReference type="Pfam" id="PF12832"/>
    </source>
</evidence>
<feature type="transmembrane region" description="Helical" evidence="6">
    <location>
        <begin position="377"/>
        <end position="398"/>
    </location>
</feature>
<dbReference type="VEuPathDB" id="MicrosporidiaDB:EROM_111770"/>
<evidence type="ECO:0000313" key="8">
    <source>
        <dbReference type="EMBL" id="AFN84158.1"/>
    </source>
</evidence>
<sequence length="478" mass="54680">MDLLSKLNKKYLMVPKILYVAISMQYYTLHKFRSLFAKEMFGIGEKELSGVGVLLFITFFTNIFIATLNDRLGRPRILMVYLLSLSCIFFQLFYVKKYVKSIYLMFWINLFGYLGTNTPIMALLDKIILDYLAESPDVGVRAYGKQRIWGTIGYLLSIFIIERIIRGGMGTNAIDFTNLKYYSLAITIICVCLVMAFLKDSGSECKDLSLNTASEWKELMRNREYLFFIFIILLNGFTRSAMTIYLPIYTNYVLNVKPYALPTSWPTWIRNGLRILNDSPFSTITVFEISLEMGILFYFDAISRKIGLLLPLLLAQVSQVIRFSLYLVLPHTNPHVFAFCCLFEVLKGINFGLSHGSGVQLAEKMCPPHLKTTSQMIYNGTFMAVGSVTASLYFRYVFRNNGTSIPEEALGRKVESFKMFFISNILVSSIAIFLFLIKYGVGDGKLFNTLSSLKKINQKDVKKSKLFTENTKEPIIKD</sequence>
<feature type="transmembrane region" description="Helical" evidence="6">
    <location>
        <begin position="48"/>
        <end position="65"/>
    </location>
</feature>
<dbReference type="GO" id="GO:0016020">
    <property type="term" value="C:membrane"/>
    <property type="evidence" value="ECO:0007669"/>
    <property type="project" value="UniProtKB-SubCell"/>
</dbReference>
<dbReference type="OrthoDB" id="515887at2759"/>
<feature type="transmembrane region" description="Helical" evidence="6">
    <location>
        <begin position="306"/>
        <end position="329"/>
    </location>
</feature>
<dbReference type="RefSeq" id="XP_009265655.1">
    <property type="nucleotide sequence ID" value="XM_009267380.1"/>
</dbReference>
<keyword evidence="9" id="KW-1185">Reference proteome</keyword>
<evidence type="ECO:0000256" key="3">
    <source>
        <dbReference type="ARBA" id="ARBA00022692"/>
    </source>
</evidence>
<name>I6ZLG8_ENCRO</name>
<keyword evidence="5 6" id="KW-0472">Membrane</keyword>
<evidence type="ECO:0000256" key="6">
    <source>
        <dbReference type="SAM" id="Phobius"/>
    </source>
</evidence>
<feature type="domain" description="Major facilitator superfamily associated" evidence="7">
    <location>
        <begin position="52"/>
        <end position="251"/>
    </location>
</feature>
<protein>
    <submittedName>
        <fullName evidence="8">Nucleoside transporter</fullName>
    </submittedName>
</protein>
<dbReference type="HOGENOM" id="CLU_584071_0_0_1"/>
<proteinExistence type="inferred from homology"/>
<accession>I6ZLG8</accession>
<feature type="transmembrane region" description="Helical" evidence="6">
    <location>
        <begin position="148"/>
        <end position="169"/>
    </location>
</feature>
<dbReference type="Proteomes" id="UP000010094">
    <property type="component" value="Chromosome XI"/>
</dbReference>
<evidence type="ECO:0000256" key="1">
    <source>
        <dbReference type="ARBA" id="ARBA00004141"/>
    </source>
</evidence>
<evidence type="ECO:0000256" key="2">
    <source>
        <dbReference type="ARBA" id="ARBA00005241"/>
    </source>
</evidence>
<dbReference type="Pfam" id="PF12832">
    <property type="entry name" value="MFS_1_like"/>
    <property type="match status" value="2"/>
</dbReference>
<dbReference type="EMBL" id="CP003530">
    <property type="protein sequence ID" value="AFN84158.1"/>
    <property type="molecule type" value="Genomic_DNA"/>
</dbReference>
<dbReference type="KEGG" id="ero:EROM_111770"/>
<organism evidence="8 9">
    <name type="scientific">Encephalitozoon romaleae (strain SJ-2008)</name>
    <name type="common">Microsporidian parasite</name>
    <dbReference type="NCBI Taxonomy" id="1178016"/>
    <lineage>
        <taxon>Eukaryota</taxon>
        <taxon>Fungi</taxon>
        <taxon>Fungi incertae sedis</taxon>
        <taxon>Microsporidia</taxon>
        <taxon>Unikaryonidae</taxon>
        <taxon>Encephalitozoon</taxon>
    </lineage>
</organism>
<dbReference type="PANTHER" id="PTHR16172">
    <property type="entry name" value="MAJOR FACILITATOR SUPERFAMILY DOMAIN-CONTAINING PROTEIN 6-LIKE"/>
    <property type="match status" value="1"/>
</dbReference>
<feature type="transmembrane region" description="Helical" evidence="6">
    <location>
        <begin position="181"/>
        <end position="198"/>
    </location>
</feature>